<dbReference type="CDD" id="cd16013">
    <property type="entry name" value="AcpA"/>
    <property type="match status" value="1"/>
</dbReference>
<feature type="transmembrane region" description="Helical" evidence="2">
    <location>
        <begin position="12"/>
        <end position="29"/>
    </location>
</feature>
<evidence type="ECO:0008006" key="5">
    <source>
        <dbReference type="Google" id="ProtNLM"/>
    </source>
</evidence>
<proteinExistence type="predicted"/>
<comment type="caution">
    <text evidence="3">The sequence shown here is derived from an EMBL/GenBank/DDBJ whole genome shotgun (WGS) entry which is preliminary data.</text>
</comment>
<evidence type="ECO:0000256" key="2">
    <source>
        <dbReference type="SAM" id="Phobius"/>
    </source>
</evidence>
<dbReference type="RefSeq" id="WP_338247230.1">
    <property type="nucleotide sequence ID" value="NZ_BSRI01000001.1"/>
</dbReference>
<dbReference type="PANTHER" id="PTHR31956">
    <property type="entry name" value="NON-SPECIFIC PHOSPHOLIPASE C4-RELATED"/>
    <property type="match status" value="1"/>
</dbReference>
<organism evidence="3 4">
    <name type="scientific">Dictyobacter halimunensis</name>
    <dbReference type="NCBI Taxonomy" id="3026934"/>
    <lineage>
        <taxon>Bacteria</taxon>
        <taxon>Bacillati</taxon>
        <taxon>Chloroflexota</taxon>
        <taxon>Ktedonobacteria</taxon>
        <taxon>Ktedonobacterales</taxon>
        <taxon>Dictyobacteraceae</taxon>
        <taxon>Dictyobacter</taxon>
    </lineage>
</organism>
<keyword evidence="1" id="KW-0378">Hydrolase</keyword>
<dbReference type="PANTHER" id="PTHR31956:SF1">
    <property type="entry name" value="NON-SPECIFIC PHOSPHOLIPASE C1"/>
    <property type="match status" value="1"/>
</dbReference>
<keyword evidence="2" id="KW-0472">Membrane</keyword>
<sequence>MERKSGYSISGRAWHLGLIYLIIATGLMACSSSQTSTPSTTNTPTSSATNDIHKIKHVIVIMQENRSFDSYFGTYPGADGIPMKNGAPSVCVNDPKTHQCIKPYHDTQDLNRGGPHGEANAAADVNGGKMDGFVGQAEKGKGSCANADDPACSAGGQTDVMGYHTASEIPNYWSYAKNFVLQDHMFEPDSSWSLPAHLFMVSGWSAFCSKPDNPSSCTNNIKGPVPLKKANQYTADYAWTDLTYLLHKANVGWAYYVAPGTEPDCEDDAASCQQVKQGAKTPGIWNPLPDFDTVKQDGQLQNVQSLNNFYGAAQKGTLPAVSWITPNGKNSEHPPALVSAGQSYVTQLVNAVMNGPDWDSTAIFLAWDDWGGFYDHVTPPTVDQNGYGLRVPGLVISAYARQGYIDHQTLSFDAYLKFIEDDFLNGSRLDPKTDGRPDPRPDVRENASILGNLVNDFDFKQTPHKPLILSTDPKTS</sequence>
<evidence type="ECO:0000313" key="3">
    <source>
        <dbReference type="EMBL" id="GLV53534.1"/>
    </source>
</evidence>
<accession>A0ABQ6FJ03</accession>
<dbReference type="Proteomes" id="UP001344906">
    <property type="component" value="Unassembled WGS sequence"/>
</dbReference>
<keyword evidence="4" id="KW-1185">Reference proteome</keyword>
<dbReference type="InterPro" id="IPR007312">
    <property type="entry name" value="Phosphoesterase"/>
</dbReference>
<reference evidence="3 4" key="1">
    <citation type="submission" date="2023-02" db="EMBL/GenBank/DDBJ databases">
        <title>Dictyobacter halimunensis sp. nov., a new member of the class Ktedonobacteria from forest soil in a geothermal area.</title>
        <authorList>
            <person name="Rachmania M.K."/>
            <person name="Ningsih F."/>
            <person name="Sakai Y."/>
            <person name="Yabe S."/>
            <person name="Yokota A."/>
            <person name="Sjamsuridzal W."/>
        </authorList>
    </citation>
    <scope>NUCLEOTIDE SEQUENCE [LARGE SCALE GENOMIC DNA]</scope>
    <source>
        <strain evidence="3 4">S3.2.2.5</strain>
    </source>
</reference>
<keyword evidence="2" id="KW-1133">Transmembrane helix</keyword>
<dbReference type="InterPro" id="IPR017850">
    <property type="entry name" value="Alkaline_phosphatase_core_sf"/>
</dbReference>
<name>A0ABQ6FJ03_9CHLR</name>
<dbReference type="Pfam" id="PF04185">
    <property type="entry name" value="Phosphoesterase"/>
    <property type="match status" value="1"/>
</dbReference>
<dbReference type="EMBL" id="BSRI01000001">
    <property type="protein sequence ID" value="GLV53534.1"/>
    <property type="molecule type" value="Genomic_DNA"/>
</dbReference>
<gene>
    <name evidence="3" type="ORF">KDH_03870</name>
</gene>
<dbReference type="PROSITE" id="PS51257">
    <property type="entry name" value="PROKAR_LIPOPROTEIN"/>
    <property type="match status" value="1"/>
</dbReference>
<evidence type="ECO:0000256" key="1">
    <source>
        <dbReference type="ARBA" id="ARBA00022801"/>
    </source>
</evidence>
<keyword evidence="2" id="KW-0812">Transmembrane</keyword>
<evidence type="ECO:0000313" key="4">
    <source>
        <dbReference type="Proteomes" id="UP001344906"/>
    </source>
</evidence>
<protein>
    <recommendedName>
        <fullName evidence="5">Acid phosphatase</fullName>
    </recommendedName>
</protein>
<dbReference type="Gene3D" id="3.40.720.10">
    <property type="entry name" value="Alkaline Phosphatase, subunit A"/>
    <property type="match status" value="1"/>
</dbReference>